<evidence type="ECO:0000313" key="1">
    <source>
        <dbReference type="EMBL" id="KAK3721100.1"/>
    </source>
</evidence>
<reference evidence="1" key="1">
    <citation type="submission" date="2023-07" db="EMBL/GenBank/DDBJ databases">
        <title>Black Yeasts Isolated from many extreme environments.</title>
        <authorList>
            <person name="Coleine C."/>
            <person name="Stajich J.E."/>
            <person name="Selbmann L."/>
        </authorList>
    </citation>
    <scope>NUCLEOTIDE SEQUENCE</scope>
    <source>
        <strain evidence="1">CCFEE 5714</strain>
    </source>
</reference>
<evidence type="ECO:0000313" key="2">
    <source>
        <dbReference type="Proteomes" id="UP001281147"/>
    </source>
</evidence>
<accession>A0ACC3NR76</accession>
<keyword evidence="2" id="KW-1185">Reference proteome</keyword>
<sequence length="273" mass="30361">MAAEGSIEGPDEITPLLAHGIPAPQAKTKQRRESELAVEQTWNTFLEGAKSLPEERHDSAGFLSRLLREEWNWDDAGRRKAYAAASYALDVKICQNLIVMDQRRAFAKSKRRVSLPGRLEFIRENEICSDPKSAVGVSKRPPGDISAIALSRKPADHGAPPASLNSASNVQRGQKRHRSTSPVTHRAARKGRLTSSRSPRRMRNKAWRDGDLGKNEARYLKFEGKRRAAQTRWRVRTPFINSCNLDRLPVVVLADSPDAATLCGWVAAGVAYM</sequence>
<name>A0ACC3NR76_9PEZI</name>
<gene>
    <name evidence="1" type="ORF">LTR37_003390</name>
</gene>
<dbReference type="Proteomes" id="UP001281147">
    <property type="component" value="Unassembled WGS sequence"/>
</dbReference>
<dbReference type="EMBL" id="JAUTXU010000019">
    <property type="protein sequence ID" value="KAK3721100.1"/>
    <property type="molecule type" value="Genomic_DNA"/>
</dbReference>
<proteinExistence type="predicted"/>
<organism evidence="1 2">
    <name type="scientific">Vermiconidia calcicola</name>
    <dbReference type="NCBI Taxonomy" id="1690605"/>
    <lineage>
        <taxon>Eukaryota</taxon>
        <taxon>Fungi</taxon>
        <taxon>Dikarya</taxon>
        <taxon>Ascomycota</taxon>
        <taxon>Pezizomycotina</taxon>
        <taxon>Dothideomycetes</taxon>
        <taxon>Dothideomycetidae</taxon>
        <taxon>Mycosphaerellales</taxon>
        <taxon>Extremaceae</taxon>
        <taxon>Vermiconidia</taxon>
    </lineage>
</organism>
<protein>
    <submittedName>
        <fullName evidence="1">Uncharacterized protein</fullName>
    </submittedName>
</protein>
<comment type="caution">
    <text evidence="1">The sequence shown here is derived from an EMBL/GenBank/DDBJ whole genome shotgun (WGS) entry which is preliminary data.</text>
</comment>